<dbReference type="EMBL" id="CM000951">
    <property type="protein sequence ID" value="EDY56434.2"/>
    <property type="molecule type" value="Genomic_DNA"/>
</dbReference>
<dbReference type="InterPro" id="IPR032675">
    <property type="entry name" value="LRR_dom_sf"/>
</dbReference>
<dbReference type="HOGENOM" id="CLU_1717228_0_0_11"/>
<proteinExistence type="predicted"/>
<reference evidence="1" key="1">
    <citation type="submission" date="2009-10" db="EMBL/GenBank/DDBJ databases">
        <title>The genome sequence of Streptomyces sviceus strain ATCC 29083.</title>
        <authorList>
            <consortium name="The Broad Institute Genome Sequencing Platform"/>
            <consortium name="Broad Institute Microbial Sequencing Center"/>
            <person name="Fischbach M."/>
            <person name="Godfrey P."/>
            <person name="Ward D."/>
            <person name="Young S."/>
            <person name="Zeng Q."/>
            <person name="Koehrsen M."/>
            <person name="Alvarado L."/>
            <person name="Berlin A.M."/>
            <person name="Bochicchio J."/>
            <person name="Borenstein D."/>
            <person name="Chapman S.B."/>
            <person name="Chen Z."/>
            <person name="Engels R."/>
            <person name="Freedman E."/>
            <person name="Gellesch M."/>
            <person name="Goldberg J."/>
            <person name="Griggs A."/>
            <person name="Gujja S."/>
            <person name="Heilman E.R."/>
            <person name="Heiman D.I."/>
            <person name="Hepburn T.A."/>
            <person name="Howarth C."/>
            <person name="Jen D."/>
            <person name="Larson L."/>
            <person name="Lewis B."/>
            <person name="Mehta T."/>
            <person name="Park D."/>
            <person name="Pearson M."/>
            <person name="Richards J."/>
            <person name="Roberts A."/>
            <person name="Saif S."/>
            <person name="Shea T.D."/>
            <person name="Shenoy N."/>
            <person name="Sisk P."/>
            <person name="Stolte C."/>
            <person name="Sykes S.N."/>
            <person name="Thomson T."/>
            <person name="Walk T."/>
            <person name="White J."/>
            <person name="Yandava C."/>
            <person name="Straight P."/>
            <person name="Clardy J."/>
            <person name="Hung D."/>
            <person name="Kolter R."/>
            <person name="Mekalanos J."/>
            <person name="Walker S."/>
            <person name="Walsh C.T."/>
            <person name="Wieland-Brown L.C."/>
            <person name="Haas B."/>
            <person name="Nusbaum C."/>
            <person name="Birren B."/>
        </authorList>
    </citation>
    <scope>NUCLEOTIDE SEQUENCE [LARGE SCALE GENOMIC DNA]</scope>
    <source>
        <strain evidence="1">ATCC 29083</strain>
    </source>
</reference>
<dbReference type="SUPFAM" id="SSF52047">
    <property type="entry name" value="RNI-like"/>
    <property type="match status" value="1"/>
</dbReference>
<evidence type="ECO:0000313" key="2">
    <source>
        <dbReference type="Proteomes" id="UP000002785"/>
    </source>
</evidence>
<dbReference type="Gene3D" id="3.80.10.10">
    <property type="entry name" value="Ribonuclease Inhibitor"/>
    <property type="match status" value="1"/>
</dbReference>
<protein>
    <recommendedName>
        <fullName evidence="3">Large ATP-binding protein</fullName>
    </recommendedName>
</protein>
<gene>
    <name evidence="1" type="ORF">SSEG_03014</name>
</gene>
<sequence>AASAVRRADVRSSAELRALLRAGTAVPELRCSGTVDGLAEALPRLPGLRSLVLSDDPSLVALPELAGCRSLRSLRLLRCPNLRDLTALESSAVMFLDIDPWPNLPVPDDLRRTRWLSRVDLVTGGPRPRQGAVPAQLGAVFPEIRIRRRLHG</sequence>
<dbReference type="AlphaFoldDB" id="B5HUC9"/>
<dbReference type="Proteomes" id="UP000002785">
    <property type="component" value="Chromosome"/>
</dbReference>
<evidence type="ECO:0008006" key="3">
    <source>
        <dbReference type="Google" id="ProtNLM"/>
    </source>
</evidence>
<keyword evidence="2" id="KW-1185">Reference proteome</keyword>
<evidence type="ECO:0000313" key="1">
    <source>
        <dbReference type="EMBL" id="EDY56434.2"/>
    </source>
</evidence>
<organism evidence="1 2">
    <name type="scientific">Streptomyces sviceus (strain ATCC 29083 / DSM 924 / JCM 4929 / NBRC 13980 / NCIMB 11184 / NRRL 5439 / UC 5370)</name>
    <dbReference type="NCBI Taxonomy" id="463191"/>
    <lineage>
        <taxon>Bacteria</taxon>
        <taxon>Bacillati</taxon>
        <taxon>Actinomycetota</taxon>
        <taxon>Actinomycetes</taxon>
        <taxon>Kitasatosporales</taxon>
        <taxon>Streptomycetaceae</taxon>
        <taxon>Streptomyces</taxon>
    </lineage>
</organism>
<accession>B5HUC9</accession>
<name>B5HUC9_STRX2</name>
<feature type="non-terminal residue" evidence="1">
    <location>
        <position position="1"/>
    </location>
</feature>